<reference evidence="5" key="2">
    <citation type="journal article" date="2014" name="ISME J.">
        <title>Microbial stratification in low pH oxic and suboxic macroscopic growths along an acid mine drainage.</title>
        <authorList>
            <person name="Mendez-Garcia C."/>
            <person name="Mesa V."/>
            <person name="Sprenger R.R."/>
            <person name="Richter M."/>
            <person name="Diez M.S."/>
            <person name="Solano J."/>
            <person name="Bargiela R."/>
            <person name="Golyshina O.V."/>
            <person name="Manteca A."/>
            <person name="Ramos J.L."/>
            <person name="Gallego J.R."/>
            <person name="Llorente I."/>
            <person name="Martins Dos Santos V.A."/>
            <person name="Jensen O.N."/>
            <person name="Pelaez A.I."/>
            <person name="Sanchez J."/>
            <person name="Ferrer M."/>
        </authorList>
    </citation>
    <scope>NUCLEOTIDE SEQUENCE</scope>
</reference>
<dbReference type="InterPro" id="IPR050881">
    <property type="entry name" value="LL-DAP_aminotransferase"/>
</dbReference>
<evidence type="ECO:0000256" key="3">
    <source>
        <dbReference type="ARBA" id="ARBA00022679"/>
    </source>
</evidence>
<comment type="cofactor">
    <cofactor evidence="1">
        <name>pyridoxal 5'-phosphate</name>
        <dbReference type="ChEBI" id="CHEBI:597326"/>
    </cofactor>
</comment>
<evidence type="ECO:0000313" key="5">
    <source>
        <dbReference type="EMBL" id="EQD40829.1"/>
    </source>
</evidence>
<dbReference type="GO" id="GO:0008483">
    <property type="term" value="F:transaminase activity"/>
    <property type="evidence" value="ECO:0007669"/>
    <property type="project" value="UniProtKB-KW"/>
</dbReference>
<dbReference type="Pfam" id="PF00155">
    <property type="entry name" value="Aminotran_1_2"/>
    <property type="match status" value="1"/>
</dbReference>
<keyword evidence="3 5" id="KW-0808">Transferase</keyword>
<evidence type="ECO:0000259" key="4">
    <source>
        <dbReference type="Pfam" id="PF00155"/>
    </source>
</evidence>
<dbReference type="Gene3D" id="3.40.640.10">
    <property type="entry name" value="Type I PLP-dependent aspartate aminotransferase-like (Major domain)"/>
    <property type="match status" value="1"/>
</dbReference>
<sequence>MKRRFDVIVEPGQVGACVGTKEYVASLPGYLKLREEDRDTVLFPALSYPTYSMGARLAGIRPVAVSALPSGGLDLKAISPQDRDRALLLWVNSPSNPTGTLTDLVACAGWAREHGVPVASDECYADYTWNEVD</sequence>
<gene>
    <name evidence="5" type="ORF">B1B_14779</name>
</gene>
<dbReference type="SUPFAM" id="SSF53383">
    <property type="entry name" value="PLP-dependent transferases"/>
    <property type="match status" value="1"/>
</dbReference>
<reference evidence="5" key="1">
    <citation type="submission" date="2013-08" db="EMBL/GenBank/DDBJ databases">
        <authorList>
            <person name="Mendez C."/>
            <person name="Richter M."/>
            <person name="Ferrer M."/>
            <person name="Sanchez J."/>
        </authorList>
    </citation>
    <scope>NUCLEOTIDE SEQUENCE</scope>
</reference>
<dbReference type="PANTHER" id="PTHR42832:SF3">
    <property type="entry name" value="L-GLUTAMINE--4-(METHYLSULFANYL)-2-OXOBUTANOATE AMINOTRANSFERASE"/>
    <property type="match status" value="1"/>
</dbReference>
<feature type="non-terminal residue" evidence="5">
    <location>
        <position position="133"/>
    </location>
</feature>
<dbReference type="EMBL" id="AUZY01009813">
    <property type="protein sequence ID" value="EQD40829.1"/>
    <property type="molecule type" value="Genomic_DNA"/>
</dbReference>
<dbReference type="AlphaFoldDB" id="T1AIQ3"/>
<comment type="caution">
    <text evidence="5">The sequence shown here is derived from an EMBL/GenBank/DDBJ whole genome shotgun (WGS) entry which is preliminary data.</text>
</comment>
<dbReference type="GO" id="GO:0030170">
    <property type="term" value="F:pyridoxal phosphate binding"/>
    <property type="evidence" value="ECO:0007669"/>
    <property type="project" value="InterPro"/>
</dbReference>
<accession>T1AIQ3</accession>
<keyword evidence="2 5" id="KW-0032">Aminotransferase</keyword>
<feature type="domain" description="Aminotransferase class I/classII large" evidence="4">
    <location>
        <begin position="13"/>
        <end position="130"/>
    </location>
</feature>
<dbReference type="InterPro" id="IPR015421">
    <property type="entry name" value="PyrdxlP-dep_Trfase_major"/>
</dbReference>
<dbReference type="PANTHER" id="PTHR42832">
    <property type="entry name" value="AMINO ACID AMINOTRANSFERASE"/>
    <property type="match status" value="1"/>
</dbReference>
<evidence type="ECO:0000256" key="2">
    <source>
        <dbReference type="ARBA" id="ARBA00022576"/>
    </source>
</evidence>
<organism evidence="5">
    <name type="scientific">mine drainage metagenome</name>
    <dbReference type="NCBI Taxonomy" id="410659"/>
    <lineage>
        <taxon>unclassified sequences</taxon>
        <taxon>metagenomes</taxon>
        <taxon>ecological metagenomes</taxon>
    </lineage>
</organism>
<dbReference type="InterPro" id="IPR004839">
    <property type="entry name" value="Aminotransferase_I/II_large"/>
</dbReference>
<name>T1AIQ3_9ZZZZ</name>
<proteinExistence type="predicted"/>
<dbReference type="InterPro" id="IPR015424">
    <property type="entry name" value="PyrdxlP-dep_Trfase"/>
</dbReference>
<protein>
    <submittedName>
        <fullName evidence="5">Aminotransferase class I and II</fullName>
    </submittedName>
</protein>
<evidence type="ECO:0000256" key="1">
    <source>
        <dbReference type="ARBA" id="ARBA00001933"/>
    </source>
</evidence>